<proteinExistence type="predicted"/>
<name>A0A6A5ZST7_9PLEO</name>
<dbReference type="Pfam" id="PF06985">
    <property type="entry name" value="HET"/>
    <property type="match status" value="1"/>
</dbReference>
<dbReference type="Proteomes" id="UP000799770">
    <property type="component" value="Unassembled WGS sequence"/>
</dbReference>
<evidence type="ECO:0000259" key="2">
    <source>
        <dbReference type="Pfam" id="PF06985"/>
    </source>
</evidence>
<dbReference type="OrthoDB" id="2157530at2759"/>
<dbReference type="EMBL" id="ML977310">
    <property type="protein sequence ID" value="KAF2122730.1"/>
    <property type="molecule type" value="Genomic_DNA"/>
</dbReference>
<accession>A0A6A5ZST7</accession>
<keyword evidence="4" id="KW-1185">Reference proteome</keyword>
<dbReference type="InterPro" id="IPR010730">
    <property type="entry name" value="HET"/>
</dbReference>
<sequence>MASSLVQAHDRIRERTPPPPPPPPPAPPPPPPPPPLPSDISMYASVKGTKPLIAGESWPHRLLHVDSMTSHVRSGHNTYNGSKAPDYNIVSYTWGYFKDATHTEKALMVNGVDWPIPPIKKSHFSAETFKAALSRVAQGVEHPCEWVWVDIACIPQEHPDESGEARALRDQEIGRQVEIFYRAKESFAWLSSLKVSHLCEDERVVDIEDYMRAFNQSIAVRSGEDAARWLLSIDQKAIAMQQWMDKILCHPWLLSLWTLQEMVLRPDSFFLFDDGLLKLYQDNDEALATGSPWTLGAVKQDIYSCLVWHNGADNKRVLQRIASLASQLPASSHLRPKDIVDLPERTLQRMQALVDTQRLKGLDALNVEYPHTAYSIASSRRVTKIQDRIYGIVQTYGIVCSARPLGDDDVAQLHALEDEFGRHLVSKSPMLSQVFIHGAEDEWPRRSWLITQKCKVDDGFWTIFVSSISETLFKDLSVVKSPDDSNLALHFAGKAWMLSSFIEASSPSNGSTIDPNLLFKPRRADEPREYRGLMLDRHVCKRVLGHVVDYFDSYENMMEATEKLYQYYRQRKYDHRIHHEFNDECEEGDLRVALLGSGGFKNAIVLYYVGLVLAPARSFGSLKREYNPCEVPHTQPSRIFEWERIGLMRWEERYYGGGNRRYKRFNDLPAYHNFQCRIV</sequence>
<feature type="compositionally biased region" description="Pro residues" evidence="1">
    <location>
        <begin position="17"/>
        <end position="37"/>
    </location>
</feature>
<dbReference type="AlphaFoldDB" id="A0A6A5ZST7"/>
<gene>
    <name evidence="3" type="ORF">BDV96DRAFT_561281</name>
</gene>
<evidence type="ECO:0000256" key="1">
    <source>
        <dbReference type="SAM" id="MobiDB-lite"/>
    </source>
</evidence>
<evidence type="ECO:0000313" key="3">
    <source>
        <dbReference type="EMBL" id="KAF2122730.1"/>
    </source>
</evidence>
<protein>
    <recommendedName>
        <fullName evidence="2">Heterokaryon incompatibility domain-containing protein</fullName>
    </recommendedName>
</protein>
<reference evidence="3" key="1">
    <citation type="journal article" date="2020" name="Stud. Mycol.">
        <title>101 Dothideomycetes genomes: a test case for predicting lifestyles and emergence of pathogens.</title>
        <authorList>
            <person name="Haridas S."/>
            <person name="Albert R."/>
            <person name="Binder M."/>
            <person name="Bloem J."/>
            <person name="Labutti K."/>
            <person name="Salamov A."/>
            <person name="Andreopoulos B."/>
            <person name="Baker S."/>
            <person name="Barry K."/>
            <person name="Bills G."/>
            <person name="Bluhm B."/>
            <person name="Cannon C."/>
            <person name="Castanera R."/>
            <person name="Culley D."/>
            <person name="Daum C."/>
            <person name="Ezra D."/>
            <person name="Gonzalez J."/>
            <person name="Henrissat B."/>
            <person name="Kuo A."/>
            <person name="Liang C."/>
            <person name="Lipzen A."/>
            <person name="Lutzoni F."/>
            <person name="Magnuson J."/>
            <person name="Mondo S."/>
            <person name="Nolan M."/>
            <person name="Ohm R."/>
            <person name="Pangilinan J."/>
            <person name="Park H.-J."/>
            <person name="Ramirez L."/>
            <person name="Alfaro M."/>
            <person name="Sun H."/>
            <person name="Tritt A."/>
            <person name="Yoshinaga Y."/>
            <person name="Zwiers L.-H."/>
            <person name="Turgeon B."/>
            <person name="Goodwin S."/>
            <person name="Spatafora J."/>
            <person name="Crous P."/>
            <person name="Grigoriev I."/>
        </authorList>
    </citation>
    <scope>NUCLEOTIDE SEQUENCE</scope>
    <source>
        <strain evidence="3">CBS 627.86</strain>
    </source>
</reference>
<dbReference type="PANTHER" id="PTHR24148">
    <property type="entry name" value="ANKYRIN REPEAT DOMAIN-CONTAINING PROTEIN 39 HOMOLOG-RELATED"/>
    <property type="match status" value="1"/>
</dbReference>
<evidence type="ECO:0000313" key="4">
    <source>
        <dbReference type="Proteomes" id="UP000799770"/>
    </source>
</evidence>
<dbReference type="PANTHER" id="PTHR24148:SF64">
    <property type="entry name" value="HETEROKARYON INCOMPATIBILITY DOMAIN-CONTAINING PROTEIN"/>
    <property type="match status" value="1"/>
</dbReference>
<feature type="region of interest" description="Disordered" evidence="1">
    <location>
        <begin position="1"/>
        <end position="38"/>
    </location>
</feature>
<organism evidence="3 4">
    <name type="scientific">Lophiotrema nucula</name>
    <dbReference type="NCBI Taxonomy" id="690887"/>
    <lineage>
        <taxon>Eukaryota</taxon>
        <taxon>Fungi</taxon>
        <taxon>Dikarya</taxon>
        <taxon>Ascomycota</taxon>
        <taxon>Pezizomycotina</taxon>
        <taxon>Dothideomycetes</taxon>
        <taxon>Pleosporomycetidae</taxon>
        <taxon>Pleosporales</taxon>
        <taxon>Lophiotremataceae</taxon>
        <taxon>Lophiotrema</taxon>
    </lineage>
</organism>
<feature type="domain" description="Heterokaryon incompatibility" evidence="2">
    <location>
        <begin position="87"/>
        <end position="261"/>
    </location>
</feature>
<dbReference type="InterPro" id="IPR052895">
    <property type="entry name" value="HetReg/Transcr_Mod"/>
</dbReference>